<dbReference type="EMBL" id="JBHMBC010000016">
    <property type="protein sequence ID" value="MFB9820049.1"/>
    <property type="molecule type" value="Genomic_DNA"/>
</dbReference>
<protein>
    <submittedName>
        <fullName evidence="2">DUF262 domain-containing protein</fullName>
    </submittedName>
</protein>
<dbReference type="Pfam" id="PF03235">
    <property type="entry name" value="GmrSD_N"/>
    <property type="match status" value="1"/>
</dbReference>
<dbReference type="PANTHER" id="PTHR39639:SF1">
    <property type="entry name" value="DUF262 DOMAIN-CONTAINING PROTEIN"/>
    <property type="match status" value="1"/>
</dbReference>
<dbReference type="RefSeq" id="WP_234752273.1">
    <property type="nucleotide sequence ID" value="NZ_BAAAWN010000001.1"/>
</dbReference>
<organism evidence="2 3">
    <name type="scientific">Arthrobacter ramosus</name>
    <dbReference type="NCBI Taxonomy" id="1672"/>
    <lineage>
        <taxon>Bacteria</taxon>
        <taxon>Bacillati</taxon>
        <taxon>Actinomycetota</taxon>
        <taxon>Actinomycetes</taxon>
        <taxon>Micrococcales</taxon>
        <taxon>Micrococcaceae</taxon>
        <taxon>Arthrobacter</taxon>
    </lineage>
</organism>
<dbReference type="InterPro" id="IPR004919">
    <property type="entry name" value="GmrSD_N"/>
</dbReference>
<dbReference type="Proteomes" id="UP001589702">
    <property type="component" value="Unassembled WGS sequence"/>
</dbReference>
<proteinExistence type="predicted"/>
<evidence type="ECO:0000259" key="1">
    <source>
        <dbReference type="Pfam" id="PF03235"/>
    </source>
</evidence>
<feature type="domain" description="GmrSD restriction endonucleases N-terminal" evidence="1">
    <location>
        <begin position="54"/>
        <end position="229"/>
    </location>
</feature>
<gene>
    <name evidence="2" type="ORF">ACFFP1_11115</name>
</gene>
<keyword evidence="3" id="KW-1185">Reference proteome</keyword>
<evidence type="ECO:0000313" key="2">
    <source>
        <dbReference type="EMBL" id="MFB9820049.1"/>
    </source>
</evidence>
<evidence type="ECO:0000313" key="3">
    <source>
        <dbReference type="Proteomes" id="UP001589702"/>
    </source>
</evidence>
<accession>A0ABV5XZ74</accession>
<dbReference type="PANTHER" id="PTHR39639">
    <property type="entry name" value="CHROMOSOME 16, WHOLE GENOME SHOTGUN SEQUENCE"/>
    <property type="match status" value="1"/>
</dbReference>
<reference evidence="2 3" key="1">
    <citation type="submission" date="2024-09" db="EMBL/GenBank/DDBJ databases">
        <authorList>
            <person name="Sun Q."/>
            <person name="Mori K."/>
        </authorList>
    </citation>
    <scope>NUCLEOTIDE SEQUENCE [LARGE SCALE GENOMIC DNA]</scope>
    <source>
        <strain evidence="2 3">JCM 1334</strain>
    </source>
</reference>
<comment type="caution">
    <text evidence="2">The sequence shown here is derived from an EMBL/GenBank/DDBJ whole genome shotgun (WGS) entry which is preliminary data.</text>
</comment>
<sequence>MNEQVIDSTEDVTEEVDVEGLLFDPLEESTGAAVVGEYDLVSTPNDFNVLTIKNFLDTGAVKVPRYQRNFVWDRARASKLIESLILGLPVPQVFLYEEARNSFQIIDGQQRLMSIYFFLVGRFPRKTAKPRLREFWGQQGGIPPHILSDDGLFESFRLHLPSPQNGPSNPLHGLKYDTLEERQIQLGMRTLRNIVIKQVNPDGRGAVYEIFNRLNTTGVNLTAQEIRMSLADSAFMEQIVEFNMDPVWRQLFGVATPDPRLRDIEVLLRAFAMADESDEYRPSMVRFLDRYADRTRLFKQEQIRPRRMALERFLEDTRHVDRAAFLISERFSVPIFEAIFAAYAQECEKGGQPTLRDDVLARLKVDPEFVDATETHTTDTKNILQRVAVARAYLRGEK</sequence>
<name>A0ABV5XZ74_ARTRM</name>